<evidence type="ECO:0000256" key="1">
    <source>
        <dbReference type="SAM" id="Phobius"/>
    </source>
</evidence>
<keyword evidence="1" id="KW-0472">Membrane</keyword>
<feature type="transmembrane region" description="Helical" evidence="1">
    <location>
        <begin position="14"/>
        <end position="34"/>
    </location>
</feature>
<evidence type="ECO:0000313" key="2">
    <source>
        <dbReference type="EMBL" id="BDG01059.1"/>
    </source>
</evidence>
<dbReference type="Proteomes" id="UP001162891">
    <property type="component" value="Chromosome"/>
</dbReference>
<keyword evidence="1" id="KW-1133">Transmembrane helix</keyword>
<keyword evidence="1" id="KW-0812">Transmembrane</keyword>
<evidence type="ECO:0000313" key="3">
    <source>
        <dbReference type="Proteomes" id="UP001162891"/>
    </source>
</evidence>
<dbReference type="RefSeq" id="WP_248362644.1">
    <property type="nucleotide sequence ID" value="NZ_AP025591.1"/>
</dbReference>
<reference evidence="3" key="1">
    <citation type="journal article" date="2022" name="Int. J. Syst. Evol. Microbiol.">
        <title>Anaeromyxobacter oryzae sp. nov., Anaeromyxobacter diazotrophicus sp. nov. and Anaeromyxobacter paludicola sp. nov., isolated from paddy soils.</title>
        <authorList>
            <person name="Itoh H."/>
            <person name="Xu Z."/>
            <person name="Mise K."/>
            <person name="Masuda Y."/>
            <person name="Ushijima N."/>
            <person name="Hayakawa C."/>
            <person name="Shiratori Y."/>
            <person name="Senoo K."/>
        </authorList>
    </citation>
    <scope>NUCLEOTIDE SEQUENCE [LARGE SCALE GENOMIC DNA]</scope>
    <source>
        <strain evidence="3">Red232</strain>
    </source>
</reference>
<keyword evidence="3" id="KW-1185">Reference proteome</keyword>
<protein>
    <recommendedName>
        <fullName evidence="4">DUF4190 domain-containing protein</fullName>
    </recommendedName>
</protein>
<gene>
    <name evidence="2" type="ORF">AMOR_00550</name>
</gene>
<dbReference type="PROSITE" id="PS51257">
    <property type="entry name" value="PROKAR_LIPOPROTEIN"/>
    <property type="match status" value="1"/>
</dbReference>
<evidence type="ECO:0008006" key="4">
    <source>
        <dbReference type="Google" id="ProtNLM"/>
    </source>
</evidence>
<sequence>MRPVEALLDRGNPLHWVVVVVLLVSGAACAWIGVRDGFVRRTMSTSGGRLVGGKAVAAGVLYVVTGLAGVAGALAFLLR</sequence>
<organism evidence="2 3">
    <name type="scientific">Anaeromyxobacter oryzae</name>
    <dbReference type="NCBI Taxonomy" id="2918170"/>
    <lineage>
        <taxon>Bacteria</taxon>
        <taxon>Pseudomonadati</taxon>
        <taxon>Myxococcota</taxon>
        <taxon>Myxococcia</taxon>
        <taxon>Myxococcales</taxon>
        <taxon>Cystobacterineae</taxon>
        <taxon>Anaeromyxobacteraceae</taxon>
        <taxon>Anaeromyxobacter</taxon>
    </lineage>
</organism>
<dbReference type="EMBL" id="AP025591">
    <property type="protein sequence ID" value="BDG01059.1"/>
    <property type="molecule type" value="Genomic_DNA"/>
</dbReference>
<name>A0ABM7WNL2_9BACT</name>
<accession>A0ABM7WNL2</accession>
<feature type="transmembrane region" description="Helical" evidence="1">
    <location>
        <begin position="55"/>
        <end position="78"/>
    </location>
</feature>
<proteinExistence type="predicted"/>